<dbReference type="GO" id="GO:0016301">
    <property type="term" value="F:kinase activity"/>
    <property type="evidence" value="ECO:0007669"/>
    <property type="project" value="UniProtKB-KW"/>
</dbReference>
<comment type="caution">
    <text evidence="3">The sequence shown here is derived from an EMBL/GenBank/DDBJ whole genome shotgun (WGS) entry which is preliminary data.</text>
</comment>
<name>A0A2K3N2H1_TRIPR</name>
<feature type="region of interest" description="Disordered" evidence="1">
    <location>
        <begin position="630"/>
        <end position="656"/>
    </location>
</feature>
<evidence type="ECO:0000313" key="4">
    <source>
        <dbReference type="Proteomes" id="UP000236291"/>
    </source>
</evidence>
<protein>
    <submittedName>
        <fullName evidence="3">Cysteine-rich receptor-like protein kinase</fullName>
    </submittedName>
</protein>
<dbReference type="STRING" id="57577.A0A2K3N2H1"/>
<evidence type="ECO:0000259" key="2">
    <source>
        <dbReference type="Pfam" id="PF03372"/>
    </source>
</evidence>
<reference evidence="3 4" key="1">
    <citation type="journal article" date="2014" name="Am. J. Bot.">
        <title>Genome assembly and annotation for red clover (Trifolium pratense; Fabaceae).</title>
        <authorList>
            <person name="Istvanek J."/>
            <person name="Jaros M."/>
            <person name="Krenek A."/>
            <person name="Repkova J."/>
        </authorList>
    </citation>
    <scope>NUCLEOTIDE SEQUENCE [LARGE SCALE GENOMIC DNA]</scope>
    <source>
        <strain evidence="4">cv. Tatra</strain>
        <tissue evidence="3">Young leaves</tissue>
    </source>
</reference>
<dbReference type="Gene3D" id="3.60.10.10">
    <property type="entry name" value="Endonuclease/exonuclease/phosphatase"/>
    <property type="match status" value="1"/>
</dbReference>
<organism evidence="3 4">
    <name type="scientific">Trifolium pratense</name>
    <name type="common">Red clover</name>
    <dbReference type="NCBI Taxonomy" id="57577"/>
    <lineage>
        <taxon>Eukaryota</taxon>
        <taxon>Viridiplantae</taxon>
        <taxon>Streptophyta</taxon>
        <taxon>Embryophyta</taxon>
        <taxon>Tracheophyta</taxon>
        <taxon>Spermatophyta</taxon>
        <taxon>Magnoliopsida</taxon>
        <taxon>eudicotyledons</taxon>
        <taxon>Gunneridae</taxon>
        <taxon>Pentapetalae</taxon>
        <taxon>rosids</taxon>
        <taxon>fabids</taxon>
        <taxon>Fabales</taxon>
        <taxon>Fabaceae</taxon>
        <taxon>Papilionoideae</taxon>
        <taxon>50 kb inversion clade</taxon>
        <taxon>NPAAA clade</taxon>
        <taxon>Hologalegina</taxon>
        <taxon>IRL clade</taxon>
        <taxon>Trifolieae</taxon>
        <taxon>Trifolium</taxon>
    </lineage>
</organism>
<dbReference type="Pfam" id="PF03372">
    <property type="entry name" value="Exo_endo_phos"/>
    <property type="match status" value="1"/>
</dbReference>
<feature type="compositionally biased region" description="Basic and acidic residues" evidence="1">
    <location>
        <begin position="66"/>
        <end position="82"/>
    </location>
</feature>
<dbReference type="AlphaFoldDB" id="A0A2K3N2H1"/>
<feature type="compositionally biased region" description="Basic and acidic residues" evidence="1">
    <location>
        <begin position="125"/>
        <end position="161"/>
    </location>
</feature>
<reference evidence="3 4" key="2">
    <citation type="journal article" date="2017" name="Front. Plant Sci.">
        <title>Gene Classification and Mining of Molecular Markers Useful in Red Clover (Trifolium pratense) Breeding.</title>
        <authorList>
            <person name="Istvanek J."/>
            <person name="Dluhosova J."/>
            <person name="Dluhos P."/>
            <person name="Patkova L."/>
            <person name="Nedelnik J."/>
            <person name="Repkova J."/>
        </authorList>
    </citation>
    <scope>NUCLEOTIDE SEQUENCE [LARGE SCALE GENOMIC DNA]</scope>
    <source>
        <strain evidence="4">cv. Tatra</strain>
        <tissue evidence="3">Young leaves</tissue>
    </source>
</reference>
<dbReference type="Proteomes" id="UP000236291">
    <property type="component" value="Unassembled WGS sequence"/>
</dbReference>
<evidence type="ECO:0000313" key="3">
    <source>
        <dbReference type="EMBL" id="PNX97250.1"/>
    </source>
</evidence>
<keyword evidence="3" id="KW-0418">Kinase</keyword>
<dbReference type="PANTHER" id="PTHR34427:SF5">
    <property type="entry name" value="DUF4283 DOMAIN-CONTAINING PROTEIN"/>
    <property type="match status" value="1"/>
</dbReference>
<proteinExistence type="predicted"/>
<gene>
    <name evidence="3" type="ORF">L195_g020476</name>
</gene>
<evidence type="ECO:0000256" key="1">
    <source>
        <dbReference type="SAM" id="MobiDB-lite"/>
    </source>
</evidence>
<feature type="non-terminal residue" evidence="3">
    <location>
        <position position="1"/>
    </location>
</feature>
<accession>A0A2K3N2H1</accession>
<dbReference type="SUPFAM" id="SSF56219">
    <property type="entry name" value="DNase I-like"/>
    <property type="match status" value="1"/>
</dbReference>
<keyword evidence="3" id="KW-0808">Transferase</keyword>
<sequence>RAATPVTAFTESKAYTGGESVDSGDWTEVSYRRRKALREADGGQERLKQNLRYQGFARSFSSPGDRSFDGDRPASFNHARDNDPYVRFQTRCNKEHNRNCRRSISLQRRRSPSAGANRKPVLFRRQQEGRWHSKDTRRPLDSPNRRRRHDDSEQRKHSVDRRYRFASSPRWQHQFDESSLRCRDERWYQQGNDKVGGFVGGDGVDHHVLGNKTMLGTDLRRNVSKLLRALNNVRFGNFCVRARVASFDRNDLPARPRMDTESLGLAKGLDKSAMNEGKGLNPRSASSLGNEAQHASLGAQAKKGVVSDAVPVKGNLGAPRAVRVGAIEVSLGARKDKVTLHKDKAQEERPTNNFSAVPEAVIREKDRQVLMRSYRTEPIDEKWAQNGLVATILNGEAVPVVQGRLTDAGFSDVALIPMGADKVFVRCLSGIDVSAVVNDAKGFFRLIFSSWTRWGSLVEPYKRGAWVRLYGVPLQAWNSTFFKLCVLECGRFLRLDNCSLEKGRLDFARVLIATSDLEVINKVETVLVDGIQVAGQGDPEARRHIDAIVENLAKGLEAEDDVGSHENFQQYNDGGDMEGDSKAASEVGEHRSVLGVKHGARSTGRVTGLGVFSPSTAGQDSLSICSPIDDNGRPGGDVGHVGPRPTQSGSKRVTSCPPCANRSVFSGPWSVEWLHDMNQGEAGVIFSAGKRPRKGECSSGGRKISGEEDPKKIRGRGVFRHTLSSLKKVARMPSDDRFEVLKALKKKERSRNVGVGVPQACDVRHQVSSTMSSSTASATNDWQHWVVMQGDEKVVADDVREVGEAIGVHLKGDAENMFSALTRKGVWGGWRRGRRFVGWWGSNNPFCCVSKKLSCNLVMILFVRLCGVEVWSSESCESVLWCHGRFVRSGEEFYVANIYAPCDSRAKQALWDSLSLKIQALGRARVCLCGDFNAVRSADERLSARDGVRSSDHVPFNRFIEENTLIDLPLGSRKFTWFKGDGRSMSRLDRFLLSGDWCLSWPNYTQVARMRGLSDHCPLVLAA</sequence>
<feature type="region of interest" description="Disordered" evidence="1">
    <location>
        <begin position="102"/>
        <end position="161"/>
    </location>
</feature>
<dbReference type="PANTHER" id="PTHR34427">
    <property type="entry name" value="DUF4283 DOMAIN PROTEIN"/>
    <property type="match status" value="1"/>
</dbReference>
<dbReference type="InterPro" id="IPR036691">
    <property type="entry name" value="Endo/exonu/phosph_ase_sf"/>
</dbReference>
<dbReference type="InterPro" id="IPR005135">
    <property type="entry name" value="Endo/exonuclease/phosphatase"/>
</dbReference>
<keyword evidence="3" id="KW-0675">Receptor</keyword>
<feature type="region of interest" description="Disordered" evidence="1">
    <location>
        <begin position="272"/>
        <end position="296"/>
    </location>
</feature>
<dbReference type="EMBL" id="ASHM01015347">
    <property type="protein sequence ID" value="PNX97250.1"/>
    <property type="molecule type" value="Genomic_DNA"/>
</dbReference>
<feature type="region of interest" description="Disordered" evidence="1">
    <location>
        <begin position="690"/>
        <end position="710"/>
    </location>
</feature>
<feature type="non-terminal residue" evidence="3">
    <location>
        <position position="1023"/>
    </location>
</feature>
<feature type="region of interest" description="Disordered" evidence="1">
    <location>
        <begin position="57"/>
        <end position="82"/>
    </location>
</feature>
<feature type="domain" description="Endonuclease/exonuclease/phosphatase" evidence="2">
    <location>
        <begin position="888"/>
        <end position="1002"/>
    </location>
</feature>